<keyword evidence="4 7" id="KW-1133">Transmembrane helix</keyword>
<dbReference type="Pfam" id="PF00892">
    <property type="entry name" value="EamA"/>
    <property type="match status" value="2"/>
</dbReference>
<comment type="similarity">
    <text evidence="2">Belongs to the EamA transporter family.</text>
</comment>
<dbReference type="eggNOG" id="COG0697">
    <property type="taxonomic scope" value="Bacteria"/>
</dbReference>
<reference evidence="9 10" key="1">
    <citation type="submission" date="2013-01" db="EMBL/GenBank/DDBJ databases">
        <title>Whole genome shotgun sequence of Gordonia soli NBRC 108243.</title>
        <authorList>
            <person name="Isaki-Nakamura S."/>
            <person name="Hosoyama A."/>
            <person name="Tsuchikane K."/>
            <person name="Ando Y."/>
            <person name="Baba S."/>
            <person name="Ohji S."/>
            <person name="Hamada M."/>
            <person name="Tamura T."/>
            <person name="Yamazoe A."/>
            <person name="Yamazaki S."/>
            <person name="Fujita N."/>
        </authorList>
    </citation>
    <scope>NUCLEOTIDE SEQUENCE [LARGE SCALE GENOMIC DNA]</scope>
    <source>
        <strain evidence="9 10">NBRC 108243</strain>
    </source>
</reference>
<evidence type="ECO:0000313" key="10">
    <source>
        <dbReference type="Proteomes" id="UP000011666"/>
    </source>
</evidence>
<dbReference type="PANTHER" id="PTHR32322:SF2">
    <property type="entry name" value="EAMA DOMAIN-CONTAINING PROTEIN"/>
    <property type="match status" value="1"/>
</dbReference>
<accession>M0QHM4</accession>
<evidence type="ECO:0000256" key="6">
    <source>
        <dbReference type="SAM" id="MobiDB-lite"/>
    </source>
</evidence>
<dbReference type="GO" id="GO:0016020">
    <property type="term" value="C:membrane"/>
    <property type="evidence" value="ECO:0007669"/>
    <property type="project" value="UniProtKB-SubCell"/>
</dbReference>
<keyword evidence="5 7" id="KW-0472">Membrane</keyword>
<evidence type="ECO:0000256" key="1">
    <source>
        <dbReference type="ARBA" id="ARBA00004141"/>
    </source>
</evidence>
<dbReference type="InterPro" id="IPR000620">
    <property type="entry name" value="EamA_dom"/>
</dbReference>
<sequence>MISPRGLGWGLVGVTAFSFTVPLTRVAVAGLDPFVVGCGRAVVAALLAVIALAVGRARLPIAREWPRLALVAAGVVVGFPVLTSLAMRDTGSPHAAVVIGLLPAATAVGAVLLARERPSSRFWCGAVIGAVVTVGFVLLVAGSPSGVSVSDLYLLGAVVLAALGYAQGGVLARTLGSWQTISWALVLASPVMAAVTGIRLDGSLPHATGGQWAAFGYLCAVSMFLGFFAWYRGLAIGPLSTVGQVQLVQPVLTVAWSVLFFGETIGAMVIMGGVAVVATTAFTVRSRVGTRASRPSRPLPDAQVGSPARPR</sequence>
<comment type="caution">
    <text evidence="9">The sequence shown here is derived from an EMBL/GenBank/DDBJ whole genome shotgun (WGS) entry which is preliminary data.</text>
</comment>
<feature type="transmembrane region" description="Helical" evidence="7">
    <location>
        <begin position="121"/>
        <end position="140"/>
    </location>
</feature>
<comment type="subcellular location">
    <subcellularLocation>
        <location evidence="1">Membrane</location>
        <topology evidence="1">Multi-pass membrane protein</topology>
    </subcellularLocation>
</comment>
<dbReference type="Proteomes" id="UP000011666">
    <property type="component" value="Unassembled WGS sequence"/>
</dbReference>
<evidence type="ECO:0000256" key="2">
    <source>
        <dbReference type="ARBA" id="ARBA00007362"/>
    </source>
</evidence>
<evidence type="ECO:0000256" key="4">
    <source>
        <dbReference type="ARBA" id="ARBA00022989"/>
    </source>
</evidence>
<feature type="transmembrane region" description="Helical" evidence="7">
    <location>
        <begin position="67"/>
        <end position="87"/>
    </location>
</feature>
<name>M0QHM4_9ACTN</name>
<evidence type="ECO:0000256" key="5">
    <source>
        <dbReference type="ARBA" id="ARBA00023136"/>
    </source>
</evidence>
<dbReference type="AlphaFoldDB" id="M0QHM4"/>
<feature type="region of interest" description="Disordered" evidence="6">
    <location>
        <begin position="289"/>
        <end position="311"/>
    </location>
</feature>
<feature type="transmembrane region" description="Helical" evidence="7">
    <location>
        <begin position="183"/>
        <end position="200"/>
    </location>
</feature>
<dbReference type="SUPFAM" id="SSF103481">
    <property type="entry name" value="Multidrug resistance efflux transporter EmrE"/>
    <property type="match status" value="2"/>
</dbReference>
<feature type="transmembrane region" description="Helical" evidence="7">
    <location>
        <begin position="7"/>
        <end position="28"/>
    </location>
</feature>
<dbReference type="PANTHER" id="PTHR32322">
    <property type="entry name" value="INNER MEMBRANE TRANSPORTER"/>
    <property type="match status" value="1"/>
</dbReference>
<keyword evidence="10" id="KW-1185">Reference proteome</keyword>
<gene>
    <name evidence="9" type="ORF">GS4_11_02030</name>
</gene>
<feature type="transmembrane region" description="Helical" evidence="7">
    <location>
        <begin position="93"/>
        <end position="114"/>
    </location>
</feature>
<organism evidence="9 10">
    <name type="scientific">Gordonia soli NBRC 108243</name>
    <dbReference type="NCBI Taxonomy" id="1223545"/>
    <lineage>
        <taxon>Bacteria</taxon>
        <taxon>Bacillati</taxon>
        <taxon>Actinomycetota</taxon>
        <taxon>Actinomycetes</taxon>
        <taxon>Mycobacteriales</taxon>
        <taxon>Gordoniaceae</taxon>
        <taxon>Gordonia</taxon>
    </lineage>
</organism>
<proteinExistence type="inferred from homology"/>
<evidence type="ECO:0000313" key="9">
    <source>
        <dbReference type="EMBL" id="GAC67934.1"/>
    </source>
</evidence>
<feature type="domain" description="EamA" evidence="8">
    <location>
        <begin position="6"/>
        <end position="134"/>
    </location>
</feature>
<dbReference type="EMBL" id="BANX01000011">
    <property type="protein sequence ID" value="GAC67934.1"/>
    <property type="molecule type" value="Genomic_DNA"/>
</dbReference>
<dbReference type="InterPro" id="IPR037185">
    <property type="entry name" value="EmrE-like"/>
</dbReference>
<keyword evidence="3 7" id="KW-0812">Transmembrane</keyword>
<feature type="transmembrane region" description="Helical" evidence="7">
    <location>
        <begin position="212"/>
        <end position="231"/>
    </location>
</feature>
<feature type="domain" description="EamA" evidence="8">
    <location>
        <begin position="151"/>
        <end position="284"/>
    </location>
</feature>
<feature type="transmembrane region" description="Helical" evidence="7">
    <location>
        <begin position="265"/>
        <end position="284"/>
    </location>
</feature>
<feature type="transmembrane region" description="Helical" evidence="7">
    <location>
        <begin position="34"/>
        <end position="55"/>
    </location>
</feature>
<dbReference type="InterPro" id="IPR050638">
    <property type="entry name" value="AA-Vitamin_Transporters"/>
</dbReference>
<evidence type="ECO:0000256" key="3">
    <source>
        <dbReference type="ARBA" id="ARBA00022692"/>
    </source>
</evidence>
<protein>
    <recommendedName>
        <fullName evidence="8">EamA domain-containing protein</fullName>
    </recommendedName>
</protein>
<dbReference type="STRING" id="1223545.GS4_11_02030"/>
<evidence type="ECO:0000259" key="8">
    <source>
        <dbReference type="Pfam" id="PF00892"/>
    </source>
</evidence>
<evidence type="ECO:0000256" key="7">
    <source>
        <dbReference type="SAM" id="Phobius"/>
    </source>
</evidence>
<feature type="transmembrane region" description="Helical" evidence="7">
    <location>
        <begin position="152"/>
        <end position="171"/>
    </location>
</feature>